<keyword evidence="3 6" id="KW-0812">Transmembrane</keyword>
<evidence type="ECO:0000256" key="4">
    <source>
        <dbReference type="ARBA" id="ARBA00022989"/>
    </source>
</evidence>
<feature type="transmembrane region" description="Helical" evidence="6">
    <location>
        <begin position="549"/>
        <end position="567"/>
    </location>
</feature>
<evidence type="ECO:0000256" key="3">
    <source>
        <dbReference type="ARBA" id="ARBA00022692"/>
    </source>
</evidence>
<accession>A0AAE3DKJ8</accession>
<keyword evidence="5 6" id="KW-0472">Membrane</keyword>
<dbReference type="PANTHER" id="PTHR33406">
    <property type="entry name" value="MEMBRANE PROTEIN MJ1562-RELATED"/>
    <property type="match status" value="1"/>
</dbReference>
<feature type="transmembrane region" description="Helical" evidence="6">
    <location>
        <begin position="299"/>
        <end position="319"/>
    </location>
</feature>
<evidence type="ECO:0000256" key="6">
    <source>
        <dbReference type="SAM" id="Phobius"/>
    </source>
</evidence>
<feature type="transmembrane region" description="Helical" evidence="6">
    <location>
        <begin position="599"/>
        <end position="620"/>
    </location>
</feature>
<dbReference type="Gene3D" id="1.20.1640.10">
    <property type="entry name" value="Multidrug efflux transporter AcrB transmembrane domain"/>
    <property type="match status" value="2"/>
</dbReference>
<feature type="domain" description="Membrane transport protein MMPL" evidence="7">
    <location>
        <begin position="491"/>
        <end position="701"/>
    </location>
</feature>
<comment type="caution">
    <text evidence="8">The sequence shown here is derived from an EMBL/GenBank/DDBJ whole genome shotgun (WGS) entry which is preliminary data.</text>
</comment>
<comment type="subcellular location">
    <subcellularLocation>
        <location evidence="1">Cell membrane</location>
        <topology evidence="1">Multi-pass membrane protein</topology>
    </subcellularLocation>
</comment>
<dbReference type="AlphaFoldDB" id="A0AAE3DKJ8"/>
<dbReference type="SUPFAM" id="SSF82866">
    <property type="entry name" value="Multidrug efflux transporter AcrB transmembrane domain"/>
    <property type="match status" value="2"/>
</dbReference>
<keyword evidence="2" id="KW-1003">Cell membrane</keyword>
<evidence type="ECO:0000256" key="1">
    <source>
        <dbReference type="ARBA" id="ARBA00004651"/>
    </source>
</evidence>
<feature type="domain" description="Membrane transport protein MMPL" evidence="7">
    <location>
        <begin position="155"/>
        <end position="358"/>
    </location>
</feature>
<evidence type="ECO:0000256" key="5">
    <source>
        <dbReference type="ARBA" id="ARBA00023136"/>
    </source>
</evidence>
<name>A0AAE3DKJ8_9FIRM</name>
<evidence type="ECO:0000256" key="2">
    <source>
        <dbReference type="ARBA" id="ARBA00022475"/>
    </source>
</evidence>
<dbReference type="InterPro" id="IPR050545">
    <property type="entry name" value="Mycobact_MmpL"/>
</dbReference>
<dbReference type="RefSeq" id="WP_308450802.1">
    <property type="nucleotide sequence ID" value="NZ_JAJEPU010000008.1"/>
</dbReference>
<reference evidence="8" key="1">
    <citation type="submission" date="2021-10" db="EMBL/GenBank/DDBJ databases">
        <title>Anaerobic single-cell dispensing facilitates the cultivation of human gut bacteria.</title>
        <authorList>
            <person name="Afrizal A."/>
        </authorList>
    </citation>
    <scope>NUCLEOTIDE SEQUENCE</scope>
    <source>
        <strain evidence="8">CLA-AA-H274</strain>
    </source>
</reference>
<feature type="transmembrane region" description="Helical" evidence="6">
    <location>
        <begin position="331"/>
        <end position="355"/>
    </location>
</feature>
<feature type="transmembrane region" description="Helical" evidence="6">
    <location>
        <begin position="376"/>
        <end position="396"/>
    </location>
</feature>
<feature type="transmembrane region" description="Helical" evidence="6">
    <location>
        <begin position="641"/>
        <end position="666"/>
    </location>
</feature>
<dbReference type="Pfam" id="PF03176">
    <property type="entry name" value="MMPL"/>
    <property type="match status" value="2"/>
</dbReference>
<evidence type="ECO:0000313" key="9">
    <source>
        <dbReference type="Proteomes" id="UP001198962"/>
    </source>
</evidence>
<proteinExistence type="predicted"/>
<feature type="transmembrane region" description="Helical" evidence="6">
    <location>
        <begin position="678"/>
        <end position="700"/>
    </location>
</feature>
<dbReference type="Proteomes" id="UP001198962">
    <property type="component" value="Unassembled WGS sequence"/>
</dbReference>
<evidence type="ECO:0000259" key="7">
    <source>
        <dbReference type="Pfam" id="PF03176"/>
    </source>
</evidence>
<protein>
    <submittedName>
        <fullName evidence="8">MMPL family transporter</fullName>
    </submittedName>
</protein>
<feature type="transmembrane region" description="Helical" evidence="6">
    <location>
        <begin position="41"/>
        <end position="61"/>
    </location>
</feature>
<dbReference type="PANTHER" id="PTHR33406:SF13">
    <property type="entry name" value="MEMBRANE PROTEIN YDFJ"/>
    <property type="match status" value="1"/>
</dbReference>
<dbReference type="GO" id="GO:0005886">
    <property type="term" value="C:plasma membrane"/>
    <property type="evidence" value="ECO:0007669"/>
    <property type="project" value="UniProtKB-SubCell"/>
</dbReference>
<dbReference type="InterPro" id="IPR004869">
    <property type="entry name" value="MMPL_dom"/>
</dbReference>
<keyword evidence="9" id="KW-1185">Reference proteome</keyword>
<feature type="transmembrane region" description="Helical" evidence="6">
    <location>
        <begin position="228"/>
        <end position="248"/>
    </location>
</feature>
<gene>
    <name evidence="8" type="ORF">LKD32_04080</name>
</gene>
<dbReference type="EMBL" id="JAJEPU010000008">
    <property type="protein sequence ID" value="MCC2164071.1"/>
    <property type="molecule type" value="Genomic_DNA"/>
</dbReference>
<evidence type="ECO:0000313" key="8">
    <source>
        <dbReference type="EMBL" id="MCC2164071.1"/>
    </source>
</evidence>
<organism evidence="8 9">
    <name type="scientific">Brotaphodocola catenula</name>
    <dbReference type="NCBI Taxonomy" id="2885361"/>
    <lineage>
        <taxon>Bacteria</taxon>
        <taxon>Bacillati</taxon>
        <taxon>Bacillota</taxon>
        <taxon>Clostridia</taxon>
        <taxon>Lachnospirales</taxon>
        <taxon>Lachnospiraceae</taxon>
        <taxon>Brotaphodocola</taxon>
    </lineage>
</organism>
<keyword evidence="4 6" id="KW-1133">Transmembrane helix</keyword>
<sequence>MGQKLFNRIKGLRHREKPMAEKGAEGGFSTMLAYQIIKKRGFIEILFAIGCLFSLLAMLFVDVNYDLTKYVPKSAVSAQGLDKMKEVFGYPGTARVMIKDVSLYEAKQYKEKFEAVDGVDQVLWCDTTVNVYAGEDFINMDDIKDYYKDNCAVMDITFDEESDSNRTKNAITELKEITGDKGCFSGMAIQNKSLIETTASEMQTILVVAVIMIFAVLALTTTAWTEPILFMLVMGVAVLLNRGTNIFIGTVSFLTNNVAIILQLATSMDYSIFLLDAFLRWRNAGFSEEEAIVKAVEEAINSIFASSLTTVVGFLALVTMKFNIGFDMGLVLAKGIICSLLAVVFFMPAMILKFAKWNDKTRHRSFLPNFTPLGKLVYKVRYVILALVIVLTPPAYVAQGMNDFLFGNDAVGSSEGTKVYEDDQEIVAKFGRSNMLLAIYPNTSNVTEKELTDELEDLPYVKSVTSMAGTLPEGVPEDIIPYSTAKLLHRGDTARMLIYIRTKGESDASFEYTDQIREIVKKYYPDNSYLVGETPSTQDIKTTIIADNARVNVLTLLGVFIVVMFSFKSALIPIIVMIPIEVAIYFNMAMPYIQGVDMIYMGYIIVSSIQLGATVDYSILLTNNYIAKRQELPKKEACISAIAQSCSSILTSGTIITLAGYIVHLISTTAAIGDLGHLIGRGGLFSLVLVLFLLPSLLVLCDKIIIDKAWTHPIQTYREKMREKRKQMQGQVKAKLAKHFES</sequence>